<dbReference type="RefSeq" id="WP_068802917.1">
    <property type="nucleotide sequence ID" value="NZ_CP014671.1"/>
</dbReference>
<evidence type="ECO:0008006" key="4">
    <source>
        <dbReference type="Google" id="ProtNLM"/>
    </source>
</evidence>
<feature type="transmembrane region" description="Helical" evidence="1">
    <location>
        <begin position="129"/>
        <end position="147"/>
    </location>
</feature>
<dbReference type="EMBL" id="CP014671">
    <property type="protein sequence ID" value="ANX03420.1"/>
    <property type="molecule type" value="Genomic_DNA"/>
</dbReference>
<reference evidence="3" key="1">
    <citation type="submission" date="2016-03" db="EMBL/GenBank/DDBJ databases">
        <title>Complete genome sequence of Solimmundus cernigliae, representing a novel lineage of polycyclic aromatic hydrocarbon degraders within the Gammaproteobacteria.</title>
        <authorList>
            <person name="Singleton D.R."/>
            <person name="Dickey A.N."/>
            <person name="Scholl E.H."/>
            <person name="Wright F.A."/>
            <person name="Aitken M.D."/>
        </authorList>
    </citation>
    <scope>NUCLEOTIDE SEQUENCE [LARGE SCALE GENOMIC DNA]</scope>
    <source>
        <strain evidence="3">TR3.2</strain>
    </source>
</reference>
<evidence type="ECO:0000313" key="2">
    <source>
        <dbReference type="EMBL" id="ANX03420.1"/>
    </source>
</evidence>
<keyword evidence="3" id="KW-1185">Reference proteome</keyword>
<dbReference type="STRING" id="1810504.PG2T_03910"/>
<organism evidence="2 3">
    <name type="scientific">Immundisolibacter cernigliae</name>
    <dbReference type="NCBI Taxonomy" id="1810504"/>
    <lineage>
        <taxon>Bacteria</taxon>
        <taxon>Pseudomonadati</taxon>
        <taxon>Pseudomonadota</taxon>
        <taxon>Gammaproteobacteria</taxon>
        <taxon>Immundisolibacterales</taxon>
        <taxon>Immundisolibacteraceae</taxon>
        <taxon>Immundisolibacter</taxon>
    </lineage>
</organism>
<dbReference type="InParanoid" id="A0A1B1YRK5"/>
<dbReference type="Proteomes" id="UP000092952">
    <property type="component" value="Chromosome"/>
</dbReference>
<keyword evidence="1" id="KW-1133">Transmembrane helix</keyword>
<feature type="transmembrane region" description="Helical" evidence="1">
    <location>
        <begin position="96"/>
        <end position="117"/>
    </location>
</feature>
<gene>
    <name evidence="2" type="ORF">PG2T_03910</name>
</gene>
<name>A0A1B1YRK5_9GAMM</name>
<evidence type="ECO:0000256" key="1">
    <source>
        <dbReference type="SAM" id="Phobius"/>
    </source>
</evidence>
<feature type="transmembrane region" description="Helical" evidence="1">
    <location>
        <begin position="63"/>
        <end position="84"/>
    </location>
</feature>
<protein>
    <recommendedName>
        <fullName evidence="4">DUF4405 domain-containing protein</fullName>
    </recommendedName>
</protein>
<evidence type="ECO:0000313" key="3">
    <source>
        <dbReference type="Proteomes" id="UP000092952"/>
    </source>
</evidence>
<keyword evidence="1" id="KW-0472">Membrane</keyword>
<dbReference type="AlphaFoldDB" id="A0A1B1YRK5"/>
<dbReference type="OrthoDB" id="6228034at2"/>
<dbReference type="KEGG" id="gbi:PG2T_03910"/>
<keyword evidence="1" id="KW-0812">Transmembrane</keyword>
<accession>A0A1B1YRK5</accession>
<proteinExistence type="predicted"/>
<sequence>MKPGPRYTLLGPRLGPLGRRAVYGLCLLLLITGAAWLVLHTWLRVEGPFGPEHHPLEAWLMRLHGLLALPALLGLGALLPMHVWPAWRPRRRRISGLVLLAACGLLALGGWALYYVADEMARPWVSVSHWVLGLALPALVLAHIIGARRVRLVDERAGQHRPGV</sequence>
<feature type="transmembrane region" description="Helical" evidence="1">
    <location>
        <begin position="21"/>
        <end position="43"/>
    </location>
</feature>